<dbReference type="Gene3D" id="3.40.30.10">
    <property type="entry name" value="Glutaredoxin"/>
    <property type="match status" value="1"/>
</dbReference>
<proteinExistence type="predicted"/>
<dbReference type="Pfam" id="PF13462">
    <property type="entry name" value="Thioredoxin_4"/>
    <property type="match status" value="1"/>
</dbReference>
<keyword evidence="3" id="KW-0418">Kinase</keyword>
<evidence type="ECO:0000313" key="4">
    <source>
        <dbReference type="Proteomes" id="UP000438448"/>
    </source>
</evidence>
<dbReference type="EMBL" id="WEGK01000029">
    <property type="protein sequence ID" value="MQY24196.1"/>
    <property type="molecule type" value="Genomic_DNA"/>
</dbReference>
<evidence type="ECO:0000259" key="2">
    <source>
        <dbReference type="Pfam" id="PF13462"/>
    </source>
</evidence>
<keyword evidence="1" id="KW-0812">Transmembrane</keyword>
<keyword evidence="3" id="KW-0808">Transferase</keyword>
<reference evidence="3 4" key="1">
    <citation type="submission" date="2019-10" db="EMBL/GenBank/DDBJ databases">
        <title>Nocardia macrotermitis sp. nov. and Nocardia aurantia sp. nov., isolated from the gut of fungus growing-termite Macrotermes natalensis.</title>
        <authorList>
            <person name="Benndorf R."/>
            <person name="Schwitalla J."/>
            <person name="Martin K."/>
            <person name="De Beer W."/>
            <person name="Kaster A.-K."/>
            <person name="Vollmers J."/>
            <person name="Poulsen M."/>
            <person name="Beemelmanns C."/>
        </authorList>
    </citation>
    <scope>NUCLEOTIDE SEQUENCE [LARGE SCALE GENOMIC DNA]</scope>
    <source>
        <strain evidence="3 4">RB20</strain>
    </source>
</reference>
<dbReference type="InterPro" id="IPR036249">
    <property type="entry name" value="Thioredoxin-like_sf"/>
</dbReference>
<protein>
    <submittedName>
        <fullName evidence="3">Serine/threonine-protein kinase PknE</fullName>
        <ecNumber evidence="3">2.7.11.1</ecNumber>
    </submittedName>
</protein>
<dbReference type="EC" id="2.7.11.1" evidence="3"/>
<feature type="domain" description="Thioredoxin-like fold" evidence="2">
    <location>
        <begin position="55"/>
        <end position="222"/>
    </location>
</feature>
<dbReference type="GO" id="GO:0004674">
    <property type="term" value="F:protein serine/threonine kinase activity"/>
    <property type="evidence" value="ECO:0007669"/>
    <property type="project" value="UniProtKB-EC"/>
</dbReference>
<feature type="transmembrane region" description="Helical" evidence="1">
    <location>
        <begin position="6"/>
        <end position="25"/>
    </location>
</feature>
<dbReference type="InterPro" id="IPR012336">
    <property type="entry name" value="Thioredoxin-like_fold"/>
</dbReference>
<dbReference type="Proteomes" id="UP000438448">
    <property type="component" value="Unassembled WGS sequence"/>
</dbReference>
<comment type="caution">
    <text evidence="3">The sequence shown here is derived from an EMBL/GenBank/DDBJ whole genome shotgun (WGS) entry which is preliminary data.</text>
</comment>
<keyword evidence="1" id="KW-1133">Transmembrane helix</keyword>
<accession>A0A7K0DEH0</accession>
<organism evidence="3 4">
    <name type="scientific">Nocardia macrotermitis</name>
    <dbReference type="NCBI Taxonomy" id="2585198"/>
    <lineage>
        <taxon>Bacteria</taxon>
        <taxon>Bacillati</taxon>
        <taxon>Actinomycetota</taxon>
        <taxon>Actinomycetes</taxon>
        <taxon>Mycobacteriales</taxon>
        <taxon>Nocardiaceae</taxon>
        <taxon>Nocardia</taxon>
    </lineage>
</organism>
<evidence type="ECO:0000313" key="3">
    <source>
        <dbReference type="EMBL" id="MQY24196.1"/>
    </source>
</evidence>
<sequence length="233" mass="24289">MSSRTAYLLGGVAVVVIAIVVAYVMHSSSSSSPKVQADGYGAVHDTAVSALLDSDGAIVLGKTNPTKTIDVYEDPLCPQCGSLEHYYGQQIAKEIDAGKLAVRYRLVNFLDPKSGTKDYSTRAIAAGDCVASAGDGPMFSKFHLALFTTKQPAEEGGSLSNEQLAAIAKDAGASQDVQQCITSGDRLDEARDHATSATSALTSAIKQVQTPTVLDGDKNVDTGDSTWVTKLAG</sequence>
<dbReference type="CDD" id="cd02972">
    <property type="entry name" value="DsbA_family"/>
    <property type="match status" value="1"/>
</dbReference>
<keyword evidence="4" id="KW-1185">Reference proteome</keyword>
<dbReference type="OrthoDB" id="117402at2"/>
<name>A0A7K0DEH0_9NOCA</name>
<gene>
    <name evidence="3" type="primary">pknE</name>
    <name evidence="3" type="ORF">NRB20_73310</name>
</gene>
<dbReference type="SUPFAM" id="SSF52833">
    <property type="entry name" value="Thioredoxin-like"/>
    <property type="match status" value="1"/>
</dbReference>
<dbReference type="AlphaFoldDB" id="A0A7K0DEH0"/>
<keyword evidence="1" id="KW-0472">Membrane</keyword>
<evidence type="ECO:0000256" key="1">
    <source>
        <dbReference type="SAM" id="Phobius"/>
    </source>
</evidence>